<evidence type="ECO:0000313" key="1">
    <source>
        <dbReference type="EMBL" id="MBM1715545.1"/>
    </source>
</evidence>
<dbReference type="NCBIfam" id="TIGR03373">
    <property type="entry name" value="VI_minor_4"/>
    <property type="match status" value="1"/>
</dbReference>
<sequence length="227" mass="23972">MGTAGIGIMGKHPEYGDFLQTGIPEPVLGVFNGWLDACLPVLRDQMGQGWGPFWDGAQDLRFWIGRAVLGQTVVGILRPSRDRVGRRFPLILLASGADVQVPLGAGVDQAPWDKMAAHLDRMQAGKGAAALLEGLDIEIAAEDENHAAIGPTLWAHHPEGNLDALLASAAGPDVERAQLSRSYWWATGTRSAEVNRAATWLGCTGLPEPQALGWLLGGVAGEAEAGA</sequence>
<name>A0AAE3B8C6_9RHOB</name>
<dbReference type="RefSeq" id="WP_203243320.1">
    <property type="nucleotide sequence ID" value="NZ_JAFBRH010000007.1"/>
</dbReference>
<gene>
    <name evidence="1" type="primary">tagF</name>
    <name evidence="1" type="ORF">JQV55_18395</name>
</gene>
<dbReference type="InterPro" id="IPR038225">
    <property type="entry name" value="TagF_sf"/>
</dbReference>
<evidence type="ECO:0000313" key="2">
    <source>
        <dbReference type="Proteomes" id="UP000732193"/>
    </source>
</evidence>
<comment type="caution">
    <text evidence="1">The sequence shown here is derived from an EMBL/GenBank/DDBJ whole genome shotgun (WGS) entry which is preliminary data.</text>
</comment>
<accession>A0AAE3B8C6</accession>
<dbReference type="InterPro" id="IPR017748">
    <property type="entry name" value="TagF"/>
</dbReference>
<organism evidence="1 2">
    <name type="scientific">Sulfitobacter geojensis</name>
    <dbReference type="NCBI Taxonomy" id="1342299"/>
    <lineage>
        <taxon>Bacteria</taxon>
        <taxon>Pseudomonadati</taxon>
        <taxon>Pseudomonadota</taxon>
        <taxon>Alphaproteobacteria</taxon>
        <taxon>Rhodobacterales</taxon>
        <taxon>Roseobacteraceae</taxon>
        <taxon>Sulfitobacter</taxon>
    </lineage>
</organism>
<dbReference type="Pfam" id="PF09867">
    <property type="entry name" value="TagF_N"/>
    <property type="match status" value="1"/>
</dbReference>
<protein>
    <submittedName>
        <fullName evidence="1">Type VI secretion system-associated protein TagF</fullName>
    </submittedName>
</protein>
<dbReference type="AlphaFoldDB" id="A0AAE3B8C6"/>
<reference evidence="1 2" key="1">
    <citation type="submission" date="2021-01" db="EMBL/GenBank/DDBJ databases">
        <title>Diatom-associated Roseobacters Show Island Model of Population Structure.</title>
        <authorList>
            <person name="Qu L."/>
            <person name="Feng X."/>
            <person name="Chen Y."/>
            <person name="Li L."/>
            <person name="Wang X."/>
            <person name="Hu Z."/>
            <person name="Wang H."/>
            <person name="Luo H."/>
        </authorList>
    </citation>
    <scope>NUCLEOTIDE SEQUENCE [LARGE SCALE GENOMIC DNA]</scope>
    <source>
        <strain evidence="1 2">TR60-84</strain>
    </source>
</reference>
<dbReference type="EMBL" id="JAFBRM010000007">
    <property type="protein sequence ID" value="MBM1715545.1"/>
    <property type="molecule type" value="Genomic_DNA"/>
</dbReference>
<dbReference type="Proteomes" id="UP000732193">
    <property type="component" value="Unassembled WGS sequence"/>
</dbReference>
<proteinExistence type="predicted"/>
<keyword evidence="2" id="KW-1185">Reference proteome</keyword>
<dbReference type="Gene3D" id="3.40.1730.10">
    <property type="entry name" value="pa0076 domain"/>
    <property type="match status" value="1"/>
</dbReference>